<evidence type="ECO:0000256" key="7">
    <source>
        <dbReference type="ARBA" id="ARBA00022679"/>
    </source>
</evidence>
<dbReference type="RefSeq" id="XP_013894352.1">
    <property type="nucleotide sequence ID" value="XM_014038898.1"/>
</dbReference>
<dbReference type="NCBIfam" id="TIGR00046">
    <property type="entry name" value="RsmE family RNA methyltransferase"/>
    <property type="match status" value="1"/>
</dbReference>
<organism evidence="13 14">
    <name type="scientific">Monoraphidium neglectum</name>
    <dbReference type="NCBI Taxonomy" id="145388"/>
    <lineage>
        <taxon>Eukaryota</taxon>
        <taxon>Viridiplantae</taxon>
        <taxon>Chlorophyta</taxon>
        <taxon>core chlorophytes</taxon>
        <taxon>Chlorophyceae</taxon>
        <taxon>CS clade</taxon>
        <taxon>Sphaeropleales</taxon>
        <taxon>Selenastraceae</taxon>
        <taxon>Monoraphidium</taxon>
    </lineage>
</organism>
<evidence type="ECO:0000256" key="1">
    <source>
        <dbReference type="ARBA" id="ARBA00004496"/>
    </source>
</evidence>
<evidence type="ECO:0000256" key="2">
    <source>
        <dbReference type="ARBA" id="ARBA00005528"/>
    </source>
</evidence>
<feature type="domain" description="Ribosomal RNA small subunit methyltransferase E methyltransferase" evidence="11">
    <location>
        <begin position="136"/>
        <end position="174"/>
    </location>
</feature>
<dbReference type="KEGG" id="mng:MNEG_12629"/>
<evidence type="ECO:0000256" key="9">
    <source>
        <dbReference type="ARBA" id="ARBA00025699"/>
    </source>
</evidence>
<dbReference type="EMBL" id="KK103564">
    <property type="protein sequence ID" value="KIY95332.1"/>
    <property type="molecule type" value="Genomic_DNA"/>
</dbReference>
<dbReference type="InterPro" id="IPR029028">
    <property type="entry name" value="Alpha/beta_knot_MTases"/>
</dbReference>
<dbReference type="InterPro" id="IPR046887">
    <property type="entry name" value="RsmE_PUA-like"/>
</dbReference>
<feature type="domain" description="Ribosomal RNA small subunit methyltransferase E methyltransferase" evidence="11">
    <location>
        <begin position="207"/>
        <end position="336"/>
    </location>
</feature>
<evidence type="ECO:0000256" key="3">
    <source>
        <dbReference type="ARBA" id="ARBA00012328"/>
    </source>
</evidence>
<evidence type="ECO:0000313" key="14">
    <source>
        <dbReference type="Proteomes" id="UP000054498"/>
    </source>
</evidence>
<dbReference type="Pfam" id="PF20260">
    <property type="entry name" value="PUA_4"/>
    <property type="match status" value="1"/>
</dbReference>
<accession>A0A0D2J618</accession>
<dbReference type="GO" id="GO:0070042">
    <property type="term" value="F:rRNA (uridine-N3-)-methyltransferase activity"/>
    <property type="evidence" value="ECO:0007669"/>
    <property type="project" value="TreeGrafter"/>
</dbReference>
<dbReference type="GO" id="GO:0005737">
    <property type="term" value="C:cytoplasm"/>
    <property type="evidence" value="ECO:0007669"/>
    <property type="project" value="UniProtKB-SubCell"/>
</dbReference>
<comment type="subcellular location">
    <subcellularLocation>
        <location evidence="1">Cytoplasm</location>
    </subcellularLocation>
</comment>
<dbReference type="InterPro" id="IPR029026">
    <property type="entry name" value="tRNA_m1G_MTases_N"/>
</dbReference>
<comment type="catalytic activity">
    <reaction evidence="10">
        <text>uridine(1498) in 16S rRNA + S-adenosyl-L-methionine = N(3)-methyluridine(1498) in 16S rRNA + S-adenosyl-L-homocysteine + H(+)</text>
        <dbReference type="Rhea" id="RHEA:42920"/>
        <dbReference type="Rhea" id="RHEA-COMP:10283"/>
        <dbReference type="Rhea" id="RHEA-COMP:10284"/>
        <dbReference type="ChEBI" id="CHEBI:15378"/>
        <dbReference type="ChEBI" id="CHEBI:57856"/>
        <dbReference type="ChEBI" id="CHEBI:59789"/>
        <dbReference type="ChEBI" id="CHEBI:65315"/>
        <dbReference type="ChEBI" id="CHEBI:74502"/>
        <dbReference type="EC" id="2.1.1.193"/>
    </reaction>
</comment>
<keyword evidence="5" id="KW-0698">rRNA processing</keyword>
<evidence type="ECO:0000256" key="8">
    <source>
        <dbReference type="ARBA" id="ARBA00022691"/>
    </source>
</evidence>
<dbReference type="Pfam" id="PF04452">
    <property type="entry name" value="Methyltrans_RNA"/>
    <property type="match status" value="2"/>
</dbReference>
<dbReference type="Proteomes" id="UP000054498">
    <property type="component" value="Unassembled WGS sequence"/>
</dbReference>
<keyword evidence="4" id="KW-0963">Cytoplasm</keyword>
<feature type="domain" description="Ribosomal RNA small subunit methyltransferase E PUA-like" evidence="12">
    <location>
        <begin position="75"/>
        <end position="117"/>
    </location>
</feature>
<dbReference type="OrthoDB" id="3465at2759"/>
<reference evidence="13 14" key="1">
    <citation type="journal article" date="2013" name="BMC Genomics">
        <title>Reconstruction of the lipid metabolism for the microalga Monoraphidium neglectum from its genome sequence reveals characteristics suitable for biofuel production.</title>
        <authorList>
            <person name="Bogen C."/>
            <person name="Al-Dilaimi A."/>
            <person name="Albersmeier A."/>
            <person name="Wichmann J."/>
            <person name="Grundmann M."/>
            <person name="Rupp O."/>
            <person name="Lauersen K.J."/>
            <person name="Blifernez-Klassen O."/>
            <person name="Kalinowski J."/>
            <person name="Goesmann A."/>
            <person name="Mussgnug J.H."/>
            <person name="Kruse O."/>
        </authorList>
    </citation>
    <scope>NUCLEOTIDE SEQUENCE [LARGE SCALE GENOMIC DNA]</scope>
    <source>
        <strain evidence="13 14">SAG 48.87</strain>
    </source>
</reference>
<comment type="similarity">
    <text evidence="2">Belongs to the RNA methyltransferase RsmE family.</text>
</comment>
<dbReference type="GeneID" id="25730010"/>
<dbReference type="InterPro" id="IPR006700">
    <property type="entry name" value="RsmE"/>
</dbReference>
<evidence type="ECO:0000259" key="12">
    <source>
        <dbReference type="Pfam" id="PF20260"/>
    </source>
</evidence>
<evidence type="ECO:0000256" key="5">
    <source>
        <dbReference type="ARBA" id="ARBA00022552"/>
    </source>
</evidence>
<evidence type="ECO:0000259" key="11">
    <source>
        <dbReference type="Pfam" id="PF04452"/>
    </source>
</evidence>
<dbReference type="Gene3D" id="3.40.1280.10">
    <property type="match status" value="1"/>
</dbReference>
<dbReference type="PANTHER" id="PTHR30027">
    <property type="entry name" value="RIBOSOMAL RNA SMALL SUBUNIT METHYLTRANSFERASE E"/>
    <property type="match status" value="1"/>
</dbReference>
<keyword evidence="8" id="KW-0949">S-adenosyl-L-methionine</keyword>
<comment type="function">
    <text evidence="9">Specifically methylates the N3 position of the uracil ring of uridine 1498 (m3U1498) in 16S rRNA. Acts on the fully assembled 30S ribosomal subunit.</text>
</comment>
<dbReference type="PANTHER" id="PTHR30027:SF3">
    <property type="entry name" value="16S RRNA (URACIL(1498)-N(3))-METHYLTRANSFERASE"/>
    <property type="match status" value="1"/>
</dbReference>
<dbReference type="STRING" id="145388.A0A0D2J618"/>
<proteinExistence type="inferred from homology"/>
<dbReference type="InterPro" id="IPR046886">
    <property type="entry name" value="RsmE_MTase_dom"/>
</dbReference>
<evidence type="ECO:0000256" key="4">
    <source>
        <dbReference type="ARBA" id="ARBA00022490"/>
    </source>
</evidence>
<evidence type="ECO:0000256" key="10">
    <source>
        <dbReference type="ARBA" id="ARBA00047944"/>
    </source>
</evidence>
<name>A0A0D2J618_9CHLO</name>
<keyword evidence="6 13" id="KW-0489">Methyltransferase</keyword>
<sequence>MLLSTRSRCINRLWRSRATLLRRPRATHCRALQSSTAAAAPGEDGRYAGADAAALPRFFSFELPQAAGRSVQLGADEARHAYRALRLQPGDPLELCDGRGHLVRCELVQADKGSATVCAVEAPRELPWRGPRLVLAVGCLTLAGGRTDWLVEKATELGAHSLVPLVTERSNAGAGRSKFRTGKVGGGGGGGAAAEAAAGEEDYRPAGRLARLAAAAMKQTQRAHGLELRPPTALRDAAAEARGAALALVAAGGAPPALRQLEEARRRGAGSGVGDDGSQADTDPWDGRQIWLLVGPEGDFSPSEVTTLLDAGALPVGLGPHRLRTETAALSLLAVAAAFVDDARQGGAPPLPAPPE</sequence>
<keyword evidence="7 13" id="KW-0808">Transferase</keyword>
<dbReference type="SUPFAM" id="SSF88697">
    <property type="entry name" value="PUA domain-like"/>
    <property type="match status" value="1"/>
</dbReference>
<evidence type="ECO:0000256" key="6">
    <source>
        <dbReference type="ARBA" id="ARBA00022603"/>
    </source>
</evidence>
<dbReference type="AlphaFoldDB" id="A0A0D2J618"/>
<gene>
    <name evidence="13" type="ORF">MNEG_12629</name>
</gene>
<dbReference type="GO" id="GO:0070475">
    <property type="term" value="P:rRNA base methylation"/>
    <property type="evidence" value="ECO:0007669"/>
    <property type="project" value="TreeGrafter"/>
</dbReference>
<dbReference type="InterPro" id="IPR015947">
    <property type="entry name" value="PUA-like_sf"/>
</dbReference>
<dbReference type="SUPFAM" id="SSF75217">
    <property type="entry name" value="alpha/beta knot"/>
    <property type="match status" value="2"/>
</dbReference>
<keyword evidence="14" id="KW-1185">Reference proteome</keyword>
<evidence type="ECO:0000313" key="13">
    <source>
        <dbReference type="EMBL" id="KIY95332.1"/>
    </source>
</evidence>
<protein>
    <recommendedName>
        <fullName evidence="3">16S rRNA (uracil(1498)-N(3))-methyltransferase</fullName>
        <ecNumber evidence="3">2.1.1.193</ecNumber>
    </recommendedName>
</protein>
<dbReference type="EC" id="2.1.1.193" evidence="3"/>